<feature type="non-terminal residue" evidence="1">
    <location>
        <position position="79"/>
    </location>
</feature>
<proteinExistence type="predicted"/>
<dbReference type="Proteomes" id="UP000681967">
    <property type="component" value="Unassembled WGS sequence"/>
</dbReference>
<gene>
    <name evidence="1" type="ORF">BYL167_LOCUS24354</name>
</gene>
<evidence type="ECO:0000313" key="1">
    <source>
        <dbReference type="EMBL" id="CAF4220247.1"/>
    </source>
</evidence>
<name>A0A8S2SFI0_9BILA</name>
<dbReference type="AlphaFoldDB" id="A0A8S2SFI0"/>
<reference evidence="1" key="1">
    <citation type="submission" date="2021-02" db="EMBL/GenBank/DDBJ databases">
        <authorList>
            <person name="Nowell W R."/>
        </authorList>
    </citation>
    <scope>NUCLEOTIDE SEQUENCE</scope>
</reference>
<dbReference type="EMBL" id="CAJOBH010020807">
    <property type="protein sequence ID" value="CAF4220247.1"/>
    <property type="molecule type" value="Genomic_DNA"/>
</dbReference>
<sequence length="79" mass="9125">SIYFSVQDFSDSIRERLMSFAKNVYAFGLNVDPDEDNDRIPIVLWTSCAYTIQSIEQLLRIDSKSIFSQLSIRQSELVT</sequence>
<accession>A0A8S2SFI0</accession>
<organism evidence="1 2">
    <name type="scientific">Rotaria magnacalcarata</name>
    <dbReference type="NCBI Taxonomy" id="392030"/>
    <lineage>
        <taxon>Eukaryota</taxon>
        <taxon>Metazoa</taxon>
        <taxon>Spiralia</taxon>
        <taxon>Gnathifera</taxon>
        <taxon>Rotifera</taxon>
        <taxon>Eurotatoria</taxon>
        <taxon>Bdelloidea</taxon>
        <taxon>Philodinida</taxon>
        <taxon>Philodinidae</taxon>
        <taxon>Rotaria</taxon>
    </lineage>
</organism>
<comment type="caution">
    <text evidence="1">The sequence shown here is derived from an EMBL/GenBank/DDBJ whole genome shotgun (WGS) entry which is preliminary data.</text>
</comment>
<protein>
    <submittedName>
        <fullName evidence="1">Uncharacterized protein</fullName>
    </submittedName>
</protein>
<feature type="non-terminal residue" evidence="1">
    <location>
        <position position="1"/>
    </location>
</feature>
<evidence type="ECO:0000313" key="2">
    <source>
        <dbReference type="Proteomes" id="UP000681967"/>
    </source>
</evidence>